<protein>
    <submittedName>
        <fullName evidence="4">Sialate O-acetylesterase</fullName>
        <ecNumber evidence="4">3.1.1.53</ecNumber>
    </submittedName>
</protein>
<evidence type="ECO:0000313" key="4">
    <source>
        <dbReference type="EMBL" id="RDC63637.1"/>
    </source>
</evidence>
<sequence>MSRFFLFTITLSLALIHSIVPAKAVSLPKIFGNHMVLQQNAEVTIWGWGNPGEEVTVTGSWNQEAVKTKASNLAQWQVKLKTPAAGGPFSMTVKGHNAINLEDVLIGEVWLCSGQSNMEWTTNAGIDNGAPEIPKANFPSIRFFTVPHRSADGAQIDVAGEWVVCTPQTMPHFSAVGYFFGRQIHQTLNQPVGLINSSWGGTPAEVWINPEAIAQNQSLAQAAAKLEEVPWGPVKPGKAYNAMIAPLIPYRVAGALWYQGEANVSDPGNYAQLLPALIQNWRQQWQQDFPFYLVQLAPYKYGRPHEGAMLREAQRRTLTTPGTGMVVISDIGNKDDIHPRNKIDVGLRLANLALAKTYGKKEVTYSGPLYKSMQVEGNKIRINFDHVETGLVVKNGKELTHFEIAGPDNRFVPASAKISGKTVLVQAPEIKNPVAVRFAWDNIAEPNLYNKAGLPASTFHTGANFAESN</sequence>
<dbReference type="PANTHER" id="PTHR22901:SF0">
    <property type="entry name" value="SIALATE O-ACETYLESTERASE"/>
    <property type="match status" value="1"/>
</dbReference>
<feature type="domain" description="Sialate O-acetylesterase" evidence="3">
    <location>
        <begin position="108"/>
        <end position="352"/>
    </location>
</feature>
<dbReference type="InterPro" id="IPR036514">
    <property type="entry name" value="SGNH_hydro_sf"/>
</dbReference>
<proteinExistence type="predicted"/>
<dbReference type="EMBL" id="QASA01000001">
    <property type="protein sequence ID" value="RDC63637.1"/>
    <property type="molecule type" value="Genomic_DNA"/>
</dbReference>
<dbReference type="SUPFAM" id="SSF52266">
    <property type="entry name" value="SGNH hydrolase"/>
    <property type="match status" value="1"/>
</dbReference>
<dbReference type="EC" id="3.1.1.53" evidence="4"/>
<dbReference type="RefSeq" id="WP_115372901.1">
    <property type="nucleotide sequence ID" value="NZ_QASA01000001.1"/>
</dbReference>
<dbReference type="Pfam" id="PF03629">
    <property type="entry name" value="SASA"/>
    <property type="match status" value="1"/>
</dbReference>
<dbReference type="PANTHER" id="PTHR22901">
    <property type="entry name" value="SIALATE O-ACETYLESTERASE"/>
    <property type="match status" value="1"/>
</dbReference>
<dbReference type="AlphaFoldDB" id="A0A369QK64"/>
<keyword evidence="5" id="KW-1185">Reference proteome</keyword>
<evidence type="ECO:0000256" key="2">
    <source>
        <dbReference type="SAM" id="SignalP"/>
    </source>
</evidence>
<feature type="chain" id="PRO_5016728015" evidence="2">
    <location>
        <begin position="25"/>
        <end position="469"/>
    </location>
</feature>
<accession>A0A369QK64</accession>
<organism evidence="4 5">
    <name type="scientific">Adhaeribacter pallidiroseus</name>
    <dbReference type="NCBI Taxonomy" id="2072847"/>
    <lineage>
        <taxon>Bacteria</taxon>
        <taxon>Pseudomonadati</taxon>
        <taxon>Bacteroidota</taxon>
        <taxon>Cytophagia</taxon>
        <taxon>Cytophagales</taxon>
        <taxon>Hymenobacteraceae</taxon>
        <taxon>Adhaeribacter</taxon>
    </lineage>
</organism>
<dbReference type="InterPro" id="IPR039329">
    <property type="entry name" value="SIAE"/>
</dbReference>
<evidence type="ECO:0000256" key="1">
    <source>
        <dbReference type="ARBA" id="ARBA00022801"/>
    </source>
</evidence>
<evidence type="ECO:0000313" key="5">
    <source>
        <dbReference type="Proteomes" id="UP000253919"/>
    </source>
</evidence>
<reference evidence="4 5" key="1">
    <citation type="submission" date="2018-04" db="EMBL/GenBank/DDBJ databases">
        <title>Adhaeribacter sp. HMF7616 genome sequencing and assembly.</title>
        <authorList>
            <person name="Kang H."/>
            <person name="Kang J."/>
            <person name="Cha I."/>
            <person name="Kim H."/>
            <person name="Joh K."/>
        </authorList>
    </citation>
    <scope>NUCLEOTIDE SEQUENCE [LARGE SCALE GENOMIC DNA]</scope>
    <source>
        <strain evidence="4 5">HMF7616</strain>
    </source>
</reference>
<dbReference type="OrthoDB" id="9816001at2"/>
<dbReference type="GO" id="GO:0005975">
    <property type="term" value="P:carbohydrate metabolic process"/>
    <property type="evidence" value="ECO:0007669"/>
    <property type="project" value="TreeGrafter"/>
</dbReference>
<comment type="caution">
    <text evidence="4">The sequence shown here is derived from an EMBL/GenBank/DDBJ whole genome shotgun (WGS) entry which is preliminary data.</text>
</comment>
<dbReference type="InterPro" id="IPR005181">
    <property type="entry name" value="SASA"/>
</dbReference>
<dbReference type="Gene3D" id="3.40.50.1110">
    <property type="entry name" value="SGNH hydrolase"/>
    <property type="match status" value="1"/>
</dbReference>
<dbReference type="GO" id="GO:0001681">
    <property type="term" value="F:sialate O-acetylesterase activity"/>
    <property type="evidence" value="ECO:0007669"/>
    <property type="project" value="UniProtKB-EC"/>
</dbReference>
<evidence type="ECO:0000259" key="3">
    <source>
        <dbReference type="Pfam" id="PF03629"/>
    </source>
</evidence>
<dbReference type="Proteomes" id="UP000253919">
    <property type="component" value="Unassembled WGS sequence"/>
</dbReference>
<keyword evidence="2" id="KW-0732">Signal</keyword>
<keyword evidence="1 4" id="KW-0378">Hydrolase</keyword>
<feature type="signal peptide" evidence="2">
    <location>
        <begin position="1"/>
        <end position="24"/>
    </location>
</feature>
<name>A0A369QK64_9BACT</name>
<gene>
    <name evidence="4" type="ORF">AHMF7616_02242</name>
</gene>